<feature type="compositionally biased region" description="Basic and acidic residues" evidence="1">
    <location>
        <begin position="579"/>
        <end position="589"/>
    </location>
</feature>
<feature type="compositionally biased region" description="Basic and acidic residues" evidence="1">
    <location>
        <begin position="596"/>
        <end position="613"/>
    </location>
</feature>
<organism evidence="2 3">
    <name type="scientific">Amblyomma americanum</name>
    <name type="common">Lone star tick</name>
    <dbReference type="NCBI Taxonomy" id="6943"/>
    <lineage>
        <taxon>Eukaryota</taxon>
        <taxon>Metazoa</taxon>
        <taxon>Ecdysozoa</taxon>
        <taxon>Arthropoda</taxon>
        <taxon>Chelicerata</taxon>
        <taxon>Arachnida</taxon>
        <taxon>Acari</taxon>
        <taxon>Parasitiformes</taxon>
        <taxon>Ixodida</taxon>
        <taxon>Ixodoidea</taxon>
        <taxon>Ixodidae</taxon>
        <taxon>Amblyomminae</taxon>
        <taxon>Amblyomma</taxon>
    </lineage>
</organism>
<feature type="compositionally biased region" description="Polar residues" evidence="1">
    <location>
        <begin position="563"/>
        <end position="577"/>
    </location>
</feature>
<dbReference type="EMBL" id="JARKHS020005078">
    <property type="protein sequence ID" value="KAK8783885.1"/>
    <property type="molecule type" value="Genomic_DNA"/>
</dbReference>
<protein>
    <submittedName>
        <fullName evidence="2">Uncharacterized protein</fullName>
    </submittedName>
</protein>
<reference evidence="2 3" key="1">
    <citation type="journal article" date="2023" name="Arcadia Sci">
        <title>De novo assembly of a long-read Amblyomma americanum tick genome.</title>
        <authorList>
            <person name="Chou S."/>
            <person name="Poskanzer K.E."/>
            <person name="Rollins M."/>
            <person name="Thuy-Boun P.S."/>
        </authorList>
    </citation>
    <scope>NUCLEOTIDE SEQUENCE [LARGE SCALE GENOMIC DNA]</scope>
    <source>
        <strain evidence="2">F_SG_1</strain>
        <tissue evidence="2">Salivary glands</tissue>
    </source>
</reference>
<comment type="caution">
    <text evidence="2">The sequence shown here is derived from an EMBL/GenBank/DDBJ whole genome shotgun (WGS) entry which is preliminary data.</text>
</comment>
<name>A0AAQ4FB39_AMBAM</name>
<evidence type="ECO:0000313" key="3">
    <source>
        <dbReference type="Proteomes" id="UP001321473"/>
    </source>
</evidence>
<feature type="compositionally biased region" description="Low complexity" evidence="1">
    <location>
        <begin position="303"/>
        <end position="332"/>
    </location>
</feature>
<feature type="region of interest" description="Disordered" evidence="1">
    <location>
        <begin position="1"/>
        <end position="94"/>
    </location>
</feature>
<proteinExistence type="predicted"/>
<feature type="region of interest" description="Disordered" evidence="1">
    <location>
        <begin position="300"/>
        <end position="385"/>
    </location>
</feature>
<accession>A0AAQ4FB39</accession>
<dbReference type="Proteomes" id="UP001321473">
    <property type="component" value="Unassembled WGS sequence"/>
</dbReference>
<keyword evidence="3" id="KW-1185">Reference proteome</keyword>
<feature type="compositionally biased region" description="Low complexity" evidence="1">
    <location>
        <begin position="363"/>
        <end position="378"/>
    </location>
</feature>
<feature type="compositionally biased region" description="Low complexity" evidence="1">
    <location>
        <begin position="546"/>
        <end position="562"/>
    </location>
</feature>
<gene>
    <name evidence="2" type="ORF">V5799_009749</name>
</gene>
<evidence type="ECO:0000256" key="1">
    <source>
        <dbReference type="SAM" id="MobiDB-lite"/>
    </source>
</evidence>
<feature type="compositionally biased region" description="Basic and acidic residues" evidence="1">
    <location>
        <begin position="333"/>
        <end position="349"/>
    </location>
</feature>
<feature type="compositionally biased region" description="Polar residues" evidence="1">
    <location>
        <begin position="16"/>
        <end position="25"/>
    </location>
</feature>
<feature type="compositionally biased region" description="Basic and acidic residues" evidence="1">
    <location>
        <begin position="49"/>
        <end position="59"/>
    </location>
</feature>
<feature type="region of interest" description="Disordered" evidence="1">
    <location>
        <begin position="539"/>
        <end position="613"/>
    </location>
</feature>
<feature type="compositionally biased region" description="Basic residues" evidence="1">
    <location>
        <begin position="80"/>
        <end position="90"/>
    </location>
</feature>
<feature type="region of interest" description="Disordered" evidence="1">
    <location>
        <begin position="249"/>
        <end position="276"/>
    </location>
</feature>
<evidence type="ECO:0000313" key="2">
    <source>
        <dbReference type="EMBL" id="KAK8783885.1"/>
    </source>
</evidence>
<dbReference type="AlphaFoldDB" id="A0AAQ4FB39"/>
<sequence length="613" mass="67008">MRTRNYSATIEAGGASSCSRKQVSTGDIIRRANEPVAGEVARKASQGSRRSDKGSVKGDENEEAASPPETTTQKSDSDKHKRHKAHKRHEREKEPCDCPMYEVEVIRKPIAATGTGLPSDKLGMQVVATETVTKRQYTYNMDVDLPGGMRVSPRGKLVEDQGVSAEQGLDGMSPYAMEPYQPPYGQNYPMPQGAALQPPQPVNRYEQYQQQQISAYGRTYGMMQAASYEALAPVARYDAQPRAQPFRADMYNQPPQMQSPQFQPPQSQPPQIQQVQVVQRYGAEPKKVESIVFQCMCGHDQKSTTTSSCTTSKTKSSTTKATGNRTSSTTGSSRDKKSSKSSSTKDKASKGSSSSSKKRVKDTSSSTSSTSSTASSSTKNRKADAKPGFMQVDIHCDRCRLRKTYLVCKSCYSRHKITTCKDCKAPTVREYIRYPSNNAFLNAGARMAYQPELPPQGYGQQQYGQRFGQAGYQEQAYEGAMVQALADKQAGLVVCCSSRTMLPISNVNMVGGPVYQDPGVPQGAVTTNIILLDIMPHEQEEEECATSSSTTNTSTSSVQSPTKSGTASPTKSTGKSRTPNRDREEDDQRGSSLCKCGHDSRTCKVCSEKKHAH</sequence>